<dbReference type="VEuPathDB" id="HostDB:ENSMUSG00000035469"/>
<dbReference type="AlphaFoldDB" id="G3UYZ5"/>
<proteinExistence type="predicted"/>
<evidence type="ECO:0000313" key="2">
    <source>
        <dbReference type="MGI" id="MGI:1918580"/>
    </source>
</evidence>
<dbReference type="Bgee" id="ENSMUSG00000035469">
    <property type="expression patterns" value="Expressed in gastrula and 255 other cell types or tissues"/>
</dbReference>
<dbReference type="Ensembl" id="ENSMUST00000174009.8">
    <property type="protein sequence ID" value="ENSMUSP00000133369.2"/>
    <property type="gene ID" value="ENSMUSG00000035469.18"/>
</dbReference>
<dbReference type="Antibodypedia" id="23945">
    <property type="antibodies" value="232 antibodies from 30 providers"/>
</dbReference>
<dbReference type="Ensembl" id="ENSMUST00000172810.2">
    <property type="protein sequence ID" value="ENSMUSP00000134284.2"/>
    <property type="gene ID" value="ENSMUSG00000035469.18"/>
</dbReference>
<dbReference type="MGI" id="MGI:1918580">
    <property type="gene designation" value="Rcbtb1"/>
</dbReference>
<dbReference type="Proteomes" id="UP000000589">
    <property type="component" value="Chromosome 14"/>
</dbReference>
<accession>G3UYZ5</accession>
<organism evidence="1 3">
    <name type="scientific">Mus musculus</name>
    <name type="common">Mouse</name>
    <dbReference type="NCBI Taxonomy" id="10090"/>
    <lineage>
        <taxon>Eukaryota</taxon>
        <taxon>Metazoa</taxon>
        <taxon>Chordata</taxon>
        <taxon>Craniata</taxon>
        <taxon>Vertebrata</taxon>
        <taxon>Euteleostomi</taxon>
        <taxon>Mammalia</taxon>
        <taxon>Eutheria</taxon>
        <taxon>Euarchontoglires</taxon>
        <taxon>Glires</taxon>
        <taxon>Rodentia</taxon>
        <taxon>Myomorpha</taxon>
        <taxon>Muroidea</taxon>
        <taxon>Muridae</taxon>
        <taxon>Murinae</taxon>
        <taxon>Mus</taxon>
        <taxon>Mus</taxon>
    </lineage>
</organism>
<keyword evidence="3" id="KW-1185">Reference proteome</keyword>
<dbReference type="AGR" id="MGI:1918580"/>
<reference evidence="1 3" key="1">
    <citation type="journal article" date="2009" name="PLoS Biol.">
        <title>Lineage-specific biology revealed by a finished genome assembly of the mouse.</title>
        <authorList>
            <consortium name="Mouse Genome Sequencing Consortium"/>
            <person name="Church D.M."/>
            <person name="Goodstadt L."/>
            <person name="Hillier L.W."/>
            <person name="Zody M.C."/>
            <person name="Goldstein S."/>
            <person name="She X."/>
            <person name="Bult C.J."/>
            <person name="Agarwala R."/>
            <person name="Cherry J.L."/>
            <person name="DiCuccio M."/>
            <person name="Hlavina W."/>
            <person name="Kapustin Y."/>
            <person name="Meric P."/>
            <person name="Maglott D."/>
            <person name="Birtle Z."/>
            <person name="Marques A.C."/>
            <person name="Graves T."/>
            <person name="Zhou S."/>
            <person name="Teague B."/>
            <person name="Potamousis K."/>
            <person name="Churas C."/>
            <person name="Place M."/>
            <person name="Herschleb J."/>
            <person name="Runnheim R."/>
            <person name="Forrest D."/>
            <person name="Amos-Landgraf J."/>
            <person name="Schwartz D.C."/>
            <person name="Cheng Z."/>
            <person name="Lindblad-Toh K."/>
            <person name="Eichler E.E."/>
            <person name="Ponting C.P."/>
        </authorList>
    </citation>
    <scope>NUCLEOTIDE SEQUENCE [LARGE SCALE GENOMIC DNA]</scope>
    <source>
        <strain evidence="1 3">C57BL/6J</strain>
    </source>
</reference>
<dbReference type="ExpressionAtlas" id="G3UYZ5">
    <property type="expression patterns" value="baseline and differential"/>
</dbReference>
<evidence type="ECO:0000313" key="1">
    <source>
        <dbReference type="Ensembl" id="ENSMUSP00000134284.2"/>
    </source>
</evidence>
<name>G3UYZ5_MOUSE</name>
<reference evidence="1" key="3">
    <citation type="submission" date="2025-05" db="UniProtKB">
        <authorList>
            <consortium name="Ensembl"/>
        </authorList>
    </citation>
    <scope>IDENTIFICATION</scope>
    <source>
        <strain evidence="1">C57BL/6J</strain>
    </source>
</reference>
<reference evidence="1" key="2">
    <citation type="journal article" date="2011" name="PLoS Biol.">
        <title>Modernizing reference genome assemblies.</title>
        <authorList>
            <person name="Church D.M."/>
            <person name="Schneider V.A."/>
            <person name="Graves T."/>
            <person name="Auger K."/>
            <person name="Cunningham F."/>
            <person name="Bouk N."/>
            <person name="Chen H.C."/>
            <person name="Agarwala R."/>
            <person name="McLaren W.M."/>
            <person name="Ritchie G.R."/>
            <person name="Albracht D."/>
            <person name="Kremitzki M."/>
            <person name="Rock S."/>
            <person name="Kotkiewicz H."/>
            <person name="Kremitzki C."/>
            <person name="Wollam A."/>
            <person name="Trani L."/>
            <person name="Fulton L."/>
            <person name="Fulton R."/>
            <person name="Matthews L."/>
            <person name="Whitehead S."/>
            <person name="Chow W."/>
            <person name="Torrance J."/>
            <person name="Dunn M."/>
            <person name="Harden G."/>
            <person name="Threadgold G."/>
            <person name="Wood J."/>
            <person name="Collins J."/>
            <person name="Heath P."/>
            <person name="Griffiths G."/>
            <person name="Pelan S."/>
            <person name="Grafham D."/>
            <person name="Eichler E.E."/>
            <person name="Weinstock G."/>
            <person name="Mardis E.R."/>
            <person name="Wilson R.K."/>
            <person name="Howe K."/>
            <person name="Flicek P."/>
            <person name="Hubbard T."/>
        </authorList>
    </citation>
    <scope>NUCLEOTIDE SEQUENCE [LARGE SCALE GENOMIC DNA]</scope>
    <source>
        <strain evidence="1">C57BL/6J</strain>
    </source>
</reference>
<evidence type="ECO:0000313" key="3">
    <source>
        <dbReference type="Proteomes" id="UP000000589"/>
    </source>
</evidence>
<gene>
    <name evidence="1 2" type="primary">Rcbtb1</name>
</gene>
<protein>
    <submittedName>
        <fullName evidence="1">Regulator of chromosome condensation (RCC1) and BTB (POZ) domain containing protein 1</fullName>
    </submittedName>
</protein>
<dbReference type="HOGENOM" id="CLU_3299182_0_0_1"/>
<dbReference type="GeneTree" id="ENSGT00940000155814"/>
<sequence length="40" mass="4238">MSSSPLKMESSMPGAIMDTANWEMGPPTKALLLSKSVLIS</sequence>